<dbReference type="EMBL" id="NHMP01000002">
    <property type="protein sequence ID" value="OXE50366.1"/>
    <property type="molecule type" value="Genomic_DNA"/>
</dbReference>
<keyword evidence="2" id="KW-0413">Isomerase</keyword>
<gene>
    <name evidence="3" type="ORF">ADH67_05135</name>
</gene>
<sequence>MSDLHNIIAISGAICPSFFVEKLTAAIHNEPTEGKEKPQVESVRLKWECPPADASKLVKEGDRKCRVYNEVQYFTDRGVKVVALPNFQALTFLSELQVEFTTPIANIGKAVAESLKDKEGLKLGYLGLASEPKFEAVKNSFEGIAKVEWVVAEEDAQKMLKEYELKFFDKNLNAEQKEAALSILRNGCHSLQEKGAELILPSCTGQVEYADALNAAGFRLIDIVGVYAHYLCTKSWEQLPKPFKLGIVGGMGPAATVDLYDKITRATPAKIDQDHFKVVIEQNPQIPDRTKYLLHGGIDPTLSLYSCCKKLEVDQVDAIVFPCNTAHAYIETIVPHLDVPIINMQRTTLEEIKKKFGEKAVIGLMATDGTCETGIYSKKADEMGLKCVRPDPEYQKYVMEAIYGEKGVKAGYTTGICRDQLLEAAKHLVKDKAATVLILGCTELPLILDEDDNFDIDGKKVAIVDPTSAVARKVVTIATLVTKERGRK</sequence>
<evidence type="ECO:0000313" key="3">
    <source>
        <dbReference type="EMBL" id="OXE50366.1"/>
    </source>
</evidence>
<reference evidence="4" key="1">
    <citation type="submission" date="2017-05" db="EMBL/GenBank/DDBJ databases">
        <title>Improved OligoMM genomes.</title>
        <authorList>
            <person name="Garzetti D."/>
        </authorList>
    </citation>
    <scope>NUCLEOTIDE SEQUENCE [LARGE SCALE GENOMIC DNA]</scope>
    <source>
        <strain evidence="4">YL45</strain>
    </source>
</reference>
<evidence type="ECO:0000256" key="1">
    <source>
        <dbReference type="ARBA" id="ARBA00007847"/>
    </source>
</evidence>
<dbReference type="Pfam" id="PF01177">
    <property type="entry name" value="Asp_Glu_race"/>
    <property type="match status" value="2"/>
</dbReference>
<dbReference type="PANTHER" id="PTHR21198:SF7">
    <property type="entry name" value="ASPARTATE-GLUTAMATE RACEMASE FAMILY"/>
    <property type="match status" value="1"/>
</dbReference>
<dbReference type="Proteomes" id="UP000214610">
    <property type="component" value="Unassembled WGS sequence"/>
</dbReference>
<comment type="similarity">
    <text evidence="1">Belongs to the aspartate/glutamate racemases family.</text>
</comment>
<dbReference type="AlphaFoldDB" id="A0A227KRL1"/>
<dbReference type="InterPro" id="IPR004380">
    <property type="entry name" value="Asp_race"/>
</dbReference>
<dbReference type="PANTHER" id="PTHR21198">
    <property type="entry name" value="GLUTAMATE RACEMASE"/>
    <property type="match status" value="1"/>
</dbReference>
<dbReference type="SUPFAM" id="SSF53681">
    <property type="entry name" value="Aspartate/glutamate racemase"/>
    <property type="match status" value="2"/>
</dbReference>
<dbReference type="PROSITE" id="PS00924">
    <property type="entry name" value="ASP_GLU_RACEMASE_2"/>
    <property type="match status" value="1"/>
</dbReference>
<dbReference type="GO" id="GO:0047661">
    <property type="term" value="F:amino-acid racemase activity"/>
    <property type="evidence" value="ECO:0007669"/>
    <property type="project" value="InterPro"/>
</dbReference>
<keyword evidence="4" id="KW-1185">Reference proteome</keyword>
<dbReference type="InterPro" id="IPR001920">
    <property type="entry name" value="Asp/Glu_race"/>
</dbReference>
<comment type="caution">
    <text evidence="3">The sequence shown here is derived from an EMBL/GenBank/DDBJ whole genome shotgun (WGS) entry which is preliminary data.</text>
</comment>
<dbReference type="GeneID" id="78363654"/>
<dbReference type="InterPro" id="IPR033134">
    <property type="entry name" value="Asp/Glu_racemase_AS_2"/>
</dbReference>
<evidence type="ECO:0000313" key="4">
    <source>
        <dbReference type="Proteomes" id="UP000214610"/>
    </source>
</evidence>
<protein>
    <submittedName>
        <fullName evidence="3">Aspartate racemase</fullName>
    </submittedName>
</protein>
<dbReference type="RefSeq" id="WP_066591983.1">
    <property type="nucleotide sequence ID" value="NZ_CAJTBZ010000039.1"/>
</dbReference>
<proteinExistence type="inferred from homology"/>
<evidence type="ECO:0000256" key="2">
    <source>
        <dbReference type="ARBA" id="ARBA00023235"/>
    </source>
</evidence>
<dbReference type="InterPro" id="IPR015942">
    <property type="entry name" value="Asp/Glu/hydantoin_racemase"/>
</dbReference>
<dbReference type="Gene3D" id="3.40.50.1860">
    <property type="match status" value="2"/>
</dbReference>
<organism evidence="3 4">
    <name type="scientific">Turicimonas muris</name>
    <dbReference type="NCBI Taxonomy" id="1796652"/>
    <lineage>
        <taxon>Bacteria</taxon>
        <taxon>Pseudomonadati</taxon>
        <taxon>Pseudomonadota</taxon>
        <taxon>Betaproteobacteria</taxon>
        <taxon>Burkholderiales</taxon>
        <taxon>Sutterellaceae</taxon>
        <taxon>Turicimonas</taxon>
    </lineage>
</organism>
<accession>A0A227KRL1</accession>
<name>A0A227KRL1_9BURK</name>
<dbReference type="NCBIfam" id="TIGR00035">
    <property type="entry name" value="asp_race"/>
    <property type="match status" value="1"/>
</dbReference>